<protein>
    <submittedName>
        <fullName evidence="1">Uncharacterized protein</fullName>
    </submittedName>
</protein>
<gene>
    <name evidence="1" type="ORF">BDQ94DRAFT_138969</name>
</gene>
<name>A0A3F3QB97_9EURO</name>
<proteinExistence type="predicted"/>
<dbReference type="RefSeq" id="XP_026629421.1">
    <property type="nucleotide sequence ID" value="XM_026765339.1"/>
</dbReference>
<sequence length="143" mass="15938">MRRYPRFVTHDRARIICRPSFPSFSTLPFGLTGGWWCGSGLIGRWSVSWPFISLQKEWTRSVGWGVKLFRNSGVRWLGVSFTAEGEMSSPLSVCPSLVIWLGVSGFGGTVVLGPRVMQSPDFVTVYGANSIPMPCEVLRDLTY</sequence>
<dbReference type="GeneID" id="38133695"/>
<reference evidence="1 2" key="1">
    <citation type="submission" date="2018-07" db="EMBL/GenBank/DDBJ databases">
        <title>The genomes of Aspergillus section Nigri reveals drivers in fungal speciation.</title>
        <authorList>
            <consortium name="DOE Joint Genome Institute"/>
            <person name="Vesth T.C."/>
            <person name="Nybo J."/>
            <person name="Theobald S."/>
            <person name="Brandl J."/>
            <person name="Frisvad J.C."/>
            <person name="Nielsen K.F."/>
            <person name="Lyhne E.K."/>
            <person name="Kogle M.E."/>
            <person name="Kuo A."/>
            <person name="Riley R."/>
            <person name="Clum A."/>
            <person name="Nolan M."/>
            <person name="Lipzen A."/>
            <person name="Salamov A."/>
            <person name="Henrissat B."/>
            <person name="Wiebenga A."/>
            <person name="De vries R.P."/>
            <person name="Grigoriev I.V."/>
            <person name="Mortensen U.H."/>
            <person name="Andersen M.R."/>
            <person name="Baker S.E."/>
        </authorList>
    </citation>
    <scope>NUCLEOTIDE SEQUENCE [LARGE SCALE GENOMIC DNA]</scope>
    <source>
        <strain evidence="1 2">CBS 139.54b</strain>
    </source>
</reference>
<keyword evidence="2" id="KW-1185">Reference proteome</keyword>
<accession>A0A3F3QB97</accession>
<dbReference type="Proteomes" id="UP000253729">
    <property type="component" value="Unassembled WGS sequence"/>
</dbReference>
<evidence type="ECO:0000313" key="1">
    <source>
        <dbReference type="EMBL" id="RDH36399.1"/>
    </source>
</evidence>
<organism evidence="1 2">
    <name type="scientific">Aspergillus welwitschiae</name>
    <dbReference type="NCBI Taxonomy" id="1341132"/>
    <lineage>
        <taxon>Eukaryota</taxon>
        <taxon>Fungi</taxon>
        <taxon>Dikarya</taxon>
        <taxon>Ascomycota</taxon>
        <taxon>Pezizomycotina</taxon>
        <taxon>Eurotiomycetes</taxon>
        <taxon>Eurotiomycetidae</taxon>
        <taxon>Eurotiales</taxon>
        <taxon>Aspergillaceae</taxon>
        <taxon>Aspergillus</taxon>
        <taxon>Aspergillus subgen. Circumdati</taxon>
    </lineage>
</organism>
<evidence type="ECO:0000313" key="2">
    <source>
        <dbReference type="Proteomes" id="UP000253729"/>
    </source>
</evidence>
<dbReference type="EMBL" id="KZ852038">
    <property type="protein sequence ID" value="RDH36399.1"/>
    <property type="molecule type" value="Genomic_DNA"/>
</dbReference>
<dbReference type="AlphaFoldDB" id="A0A3F3QB97"/>